<dbReference type="InterPro" id="IPR051378">
    <property type="entry name" value="Cell2Cell_Antifungal"/>
</dbReference>
<dbReference type="Pfam" id="PF01657">
    <property type="entry name" value="Stress-antifung"/>
    <property type="match status" value="2"/>
</dbReference>
<feature type="chain" id="PRO_5042815805" description="Gnk2-homologous domain-containing protein" evidence="15">
    <location>
        <begin position="28"/>
        <end position="299"/>
    </location>
</feature>
<keyword evidence="3" id="KW-1003">Cell membrane</keyword>
<comment type="similarity">
    <text evidence="13">Belongs to the cysteine-rich repeat secretory protein family. Plasmodesmata-located proteins (PDLD) subfamily.</text>
</comment>
<dbReference type="AlphaFoldDB" id="A0AAN7L3J4"/>
<keyword evidence="4" id="KW-0945">Host-virus interaction</keyword>
<evidence type="ECO:0000256" key="3">
    <source>
        <dbReference type="ARBA" id="ARBA00022475"/>
    </source>
</evidence>
<keyword evidence="6 15" id="KW-0732">Signal</keyword>
<dbReference type="PANTHER" id="PTHR32080:SF31">
    <property type="entry name" value="PLASMODESMATA-LOCATED PROTEIN 6"/>
    <property type="match status" value="1"/>
</dbReference>
<feature type="domain" description="Gnk2-homologous" evidence="16">
    <location>
        <begin position="30"/>
        <end position="143"/>
    </location>
</feature>
<keyword evidence="10 14" id="KW-0472">Membrane</keyword>
<sequence>MSSPARSSSFRFSCLWVLPFLASTVSSSIDTFVFGGCSTLKYSPGSPYQEVLNSLLTSLVNSAEFSTYSNFTAPGPGSGFGSGSSPQNNPLYGLFQCRGDLNVDDCSRCVNQAVSRLGTLCVGSCGGLLQLDGCLVKYDNATFLGVQDKTVVLKKCAPISGYQFNSDEAAKRDSVLGYVETSDGTYKPYRTGWSGGARAVAQCVQDLSSGECQDCLTEAIGQLKSNCGGARWGDMFLGKCYVRYFEGGVRSHAGDGPSSDDNVEKTLAILIGLIAAVALIIVFLSFLGKSYERSKGGGK</sequence>
<gene>
    <name evidence="17" type="ORF">SAY87_018503</name>
</gene>
<dbReference type="GO" id="GO:0009506">
    <property type="term" value="C:plasmodesma"/>
    <property type="evidence" value="ECO:0007669"/>
    <property type="project" value="UniProtKB-SubCell"/>
</dbReference>
<evidence type="ECO:0000256" key="4">
    <source>
        <dbReference type="ARBA" id="ARBA00022581"/>
    </source>
</evidence>
<evidence type="ECO:0000256" key="14">
    <source>
        <dbReference type="SAM" id="Phobius"/>
    </source>
</evidence>
<evidence type="ECO:0000256" key="15">
    <source>
        <dbReference type="SAM" id="SignalP"/>
    </source>
</evidence>
<keyword evidence="9 14" id="KW-1133">Transmembrane helix</keyword>
<dbReference type="InterPro" id="IPR002902">
    <property type="entry name" value="GNK2"/>
</dbReference>
<dbReference type="PANTHER" id="PTHR32080">
    <property type="entry name" value="ANTIFUNGAL PROTEIN GINKBILOBIN-2-LIKE"/>
    <property type="match status" value="1"/>
</dbReference>
<evidence type="ECO:0000256" key="9">
    <source>
        <dbReference type="ARBA" id="ARBA00022989"/>
    </source>
</evidence>
<evidence type="ECO:0000256" key="11">
    <source>
        <dbReference type="ARBA" id="ARBA00023157"/>
    </source>
</evidence>
<keyword evidence="2" id="KW-0813">Transport</keyword>
<dbReference type="FunFam" id="3.30.430.20:FF:000001">
    <property type="entry name" value="cysteine-rich repeat secretory protein 3"/>
    <property type="match status" value="1"/>
</dbReference>
<dbReference type="EMBL" id="JAXIOK010000002">
    <property type="protein sequence ID" value="KAK4778316.1"/>
    <property type="molecule type" value="Genomic_DNA"/>
</dbReference>
<dbReference type="InterPro" id="IPR038408">
    <property type="entry name" value="GNK2_sf"/>
</dbReference>
<feature type="transmembrane region" description="Helical" evidence="14">
    <location>
        <begin position="267"/>
        <end position="287"/>
    </location>
</feature>
<evidence type="ECO:0000259" key="16">
    <source>
        <dbReference type="PROSITE" id="PS51473"/>
    </source>
</evidence>
<keyword evidence="5 14" id="KW-0812">Transmembrane</keyword>
<dbReference type="GO" id="GO:0042742">
    <property type="term" value="P:defense response to bacterium"/>
    <property type="evidence" value="ECO:0007669"/>
    <property type="project" value="TreeGrafter"/>
</dbReference>
<evidence type="ECO:0000256" key="6">
    <source>
        <dbReference type="ARBA" id="ARBA00022729"/>
    </source>
</evidence>
<evidence type="ECO:0000313" key="17">
    <source>
        <dbReference type="EMBL" id="KAK4778316.1"/>
    </source>
</evidence>
<keyword evidence="18" id="KW-1185">Reference proteome</keyword>
<dbReference type="CDD" id="cd23509">
    <property type="entry name" value="Gnk2-like"/>
    <property type="match status" value="2"/>
</dbReference>
<evidence type="ECO:0000256" key="8">
    <source>
        <dbReference type="ARBA" id="ARBA00022949"/>
    </source>
</evidence>
<evidence type="ECO:0000256" key="7">
    <source>
        <dbReference type="ARBA" id="ARBA00022737"/>
    </source>
</evidence>
<feature type="domain" description="Gnk2-homologous" evidence="16">
    <location>
        <begin position="146"/>
        <end position="249"/>
    </location>
</feature>
<dbReference type="PROSITE" id="PS51473">
    <property type="entry name" value="GNK2"/>
    <property type="match status" value="2"/>
</dbReference>
<proteinExistence type="inferred from homology"/>
<name>A0AAN7L3J4_9MYRT</name>
<evidence type="ECO:0000256" key="13">
    <source>
        <dbReference type="ARBA" id="ARBA00038393"/>
    </source>
</evidence>
<feature type="signal peptide" evidence="15">
    <location>
        <begin position="1"/>
        <end position="27"/>
    </location>
</feature>
<evidence type="ECO:0000256" key="2">
    <source>
        <dbReference type="ARBA" id="ARBA00022448"/>
    </source>
</evidence>
<organism evidence="17 18">
    <name type="scientific">Trapa incisa</name>
    <dbReference type="NCBI Taxonomy" id="236973"/>
    <lineage>
        <taxon>Eukaryota</taxon>
        <taxon>Viridiplantae</taxon>
        <taxon>Streptophyta</taxon>
        <taxon>Embryophyta</taxon>
        <taxon>Tracheophyta</taxon>
        <taxon>Spermatophyta</taxon>
        <taxon>Magnoliopsida</taxon>
        <taxon>eudicotyledons</taxon>
        <taxon>Gunneridae</taxon>
        <taxon>Pentapetalae</taxon>
        <taxon>rosids</taxon>
        <taxon>malvids</taxon>
        <taxon>Myrtales</taxon>
        <taxon>Lythraceae</taxon>
        <taxon>Trapa</taxon>
    </lineage>
</organism>
<dbReference type="Proteomes" id="UP001345219">
    <property type="component" value="Chromosome 14"/>
</dbReference>
<comment type="caution">
    <text evidence="17">The sequence shown here is derived from an EMBL/GenBank/DDBJ whole genome shotgun (WGS) entry which is preliminary data.</text>
</comment>
<evidence type="ECO:0000256" key="5">
    <source>
        <dbReference type="ARBA" id="ARBA00022692"/>
    </source>
</evidence>
<keyword evidence="11" id="KW-1015">Disulfide bond</keyword>
<keyword evidence="8" id="KW-0965">Cell junction</keyword>
<evidence type="ECO:0000256" key="1">
    <source>
        <dbReference type="ARBA" id="ARBA00004251"/>
    </source>
</evidence>
<dbReference type="GO" id="GO:0005886">
    <property type="term" value="C:plasma membrane"/>
    <property type="evidence" value="ECO:0007669"/>
    <property type="project" value="UniProtKB-SubCell"/>
</dbReference>
<protein>
    <recommendedName>
        <fullName evidence="16">Gnk2-homologous domain-containing protein</fullName>
    </recommendedName>
</protein>
<comment type="subcellular location">
    <subcellularLocation>
        <location evidence="12">Cell junction</location>
        <location evidence="12">Plasmodesma</location>
    </subcellularLocation>
    <subcellularLocation>
        <location evidence="1">Cell membrane</location>
        <topology evidence="1">Single-pass type I membrane protein</topology>
    </subcellularLocation>
</comment>
<reference evidence="17 18" key="1">
    <citation type="journal article" date="2023" name="Hortic Res">
        <title>Pangenome of water caltrop reveals structural variations and asymmetric subgenome divergence after allopolyploidization.</title>
        <authorList>
            <person name="Zhang X."/>
            <person name="Chen Y."/>
            <person name="Wang L."/>
            <person name="Yuan Y."/>
            <person name="Fang M."/>
            <person name="Shi L."/>
            <person name="Lu R."/>
            <person name="Comes H.P."/>
            <person name="Ma Y."/>
            <person name="Chen Y."/>
            <person name="Huang G."/>
            <person name="Zhou Y."/>
            <person name="Zheng Z."/>
            <person name="Qiu Y."/>
        </authorList>
    </citation>
    <scope>NUCLEOTIDE SEQUENCE [LARGE SCALE GENOMIC DNA]</scope>
    <source>
        <tissue evidence="17">Roots</tissue>
    </source>
</reference>
<evidence type="ECO:0000256" key="10">
    <source>
        <dbReference type="ARBA" id="ARBA00023136"/>
    </source>
</evidence>
<dbReference type="Gene3D" id="3.30.430.20">
    <property type="entry name" value="Gnk2 domain, C-X8-C-X2-C motif"/>
    <property type="match status" value="2"/>
</dbReference>
<accession>A0AAN7L3J4</accession>
<keyword evidence="7" id="KW-0677">Repeat</keyword>
<evidence type="ECO:0000256" key="12">
    <source>
        <dbReference type="ARBA" id="ARBA00024184"/>
    </source>
</evidence>
<evidence type="ECO:0000313" key="18">
    <source>
        <dbReference type="Proteomes" id="UP001345219"/>
    </source>
</evidence>